<evidence type="ECO:0000256" key="2">
    <source>
        <dbReference type="ARBA" id="ARBA00022448"/>
    </source>
</evidence>
<keyword evidence="3 10" id="KW-1003">Cell membrane</keyword>
<evidence type="ECO:0000256" key="7">
    <source>
        <dbReference type="ARBA" id="ARBA00023065"/>
    </source>
</evidence>
<comment type="caution">
    <text evidence="12">The sequence shown here is derived from an EMBL/GenBank/DDBJ whole genome shotgun (WGS) entry which is preliminary data.</text>
</comment>
<feature type="transmembrane region" description="Helical" evidence="10">
    <location>
        <begin position="161"/>
        <end position="182"/>
    </location>
</feature>
<evidence type="ECO:0000256" key="4">
    <source>
        <dbReference type="ARBA" id="ARBA00022692"/>
    </source>
</evidence>
<dbReference type="NCBIfam" id="TIGR00831">
    <property type="entry name" value="a_cpa1"/>
    <property type="match status" value="1"/>
</dbReference>
<accession>A0A7V4XTD4</accession>
<dbReference type="GO" id="GO:0051453">
    <property type="term" value="P:regulation of intracellular pH"/>
    <property type="evidence" value="ECO:0007669"/>
    <property type="project" value="TreeGrafter"/>
</dbReference>
<evidence type="ECO:0000256" key="5">
    <source>
        <dbReference type="ARBA" id="ARBA00022989"/>
    </source>
</evidence>
<keyword evidence="5 10" id="KW-1133">Transmembrane helix</keyword>
<keyword evidence="4 10" id="KW-0812">Transmembrane</keyword>
<feature type="transmembrane region" description="Helical" evidence="10">
    <location>
        <begin position="189"/>
        <end position="209"/>
    </location>
</feature>
<evidence type="ECO:0000256" key="6">
    <source>
        <dbReference type="ARBA" id="ARBA00023053"/>
    </source>
</evidence>
<organism evidence="12">
    <name type="scientific">Acidobacterium capsulatum</name>
    <dbReference type="NCBI Taxonomy" id="33075"/>
    <lineage>
        <taxon>Bacteria</taxon>
        <taxon>Pseudomonadati</taxon>
        <taxon>Acidobacteriota</taxon>
        <taxon>Terriglobia</taxon>
        <taxon>Terriglobales</taxon>
        <taxon>Acidobacteriaceae</taxon>
        <taxon>Acidobacterium</taxon>
    </lineage>
</organism>
<dbReference type="InterPro" id="IPR018422">
    <property type="entry name" value="Cation/H_exchanger_CPA1"/>
</dbReference>
<proteinExistence type="inferred from homology"/>
<evidence type="ECO:0000256" key="3">
    <source>
        <dbReference type="ARBA" id="ARBA00022475"/>
    </source>
</evidence>
<keyword evidence="9 10" id="KW-0739">Sodium transport</keyword>
<comment type="subcellular location">
    <subcellularLocation>
        <location evidence="1 10">Cell membrane</location>
        <topology evidence="1 10">Multi-pass membrane protein</topology>
    </subcellularLocation>
</comment>
<keyword evidence="7 10" id="KW-0406">Ion transport</keyword>
<dbReference type="InterPro" id="IPR006153">
    <property type="entry name" value="Cation/H_exchanger_TM"/>
</dbReference>
<dbReference type="InterPro" id="IPR038770">
    <property type="entry name" value="Na+/solute_symporter_sf"/>
</dbReference>
<keyword evidence="2 10" id="KW-0813">Transport</keyword>
<gene>
    <name evidence="12" type="ORF">ENW50_08635</name>
</gene>
<evidence type="ECO:0000259" key="11">
    <source>
        <dbReference type="Pfam" id="PF00999"/>
    </source>
</evidence>
<feature type="transmembrane region" description="Helical" evidence="10">
    <location>
        <begin position="6"/>
        <end position="27"/>
    </location>
</feature>
<feature type="transmembrane region" description="Helical" evidence="10">
    <location>
        <begin position="311"/>
        <end position="334"/>
    </location>
</feature>
<keyword evidence="8 10" id="KW-0472">Membrane</keyword>
<dbReference type="Pfam" id="PF00999">
    <property type="entry name" value="Na_H_Exchanger"/>
    <property type="match status" value="1"/>
</dbReference>
<dbReference type="Gene3D" id="1.20.1530.20">
    <property type="match status" value="1"/>
</dbReference>
<dbReference type="GO" id="GO:0015386">
    <property type="term" value="F:potassium:proton antiporter activity"/>
    <property type="evidence" value="ECO:0007669"/>
    <property type="project" value="TreeGrafter"/>
</dbReference>
<feature type="transmembrane region" description="Helical" evidence="10">
    <location>
        <begin position="34"/>
        <end position="52"/>
    </location>
</feature>
<evidence type="ECO:0000313" key="12">
    <source>
        <dbReference type="EMBL" id="HGY94730.1"/>
    </source>
</evidence>
<keyword evidence="10" id="KW-0050">Antiport</keyword>
<name>A0A7V4XTD4_9BACT</name>
<dbReference type="GO" id="GO:0015385">
    <property type="term" value="F:sodium:proton antiporter activity"/>
    <property type="evidence" value="ECO:0007669"/>
    <property type="project" value="InterPro"/>
</dbReference>
<comment type="function">
    <text evidence="10">Na(+)/H(+) antiporter that extrudes sodium in exchange for external protons.</text>
</comment>
<feature type="domain" description="Cation/H+ exchanger transmembrane" evidence="11">
    <location>
        <begin position="18"/>
        <end position="413"/>
    </location>
</feature>
<dbReference type="AlphaFoldDB" id="A0A7V4XTD4"/>
<keyword evidence="6 10" id="KW-0915">Sodium</keyword>
<evidence type="ECO:0000256" key="1">
    <source>
        <dbReference type="ARBA" id="ARBA00004651"/>
    </source>
</evidence>
<dbReference type="EMBL" id="DTKL01000056">
    <property type="protein sequence ID" value="HGY94730.1"/>
    <property type="molecule type" value="Genomic_DNA"/>
</dbReference>
<protein>
    <submittedName>
        <fullName evidence="12">Na+/H+ antiporter</fullName>
    </submittedName>
</protein>
<reference evidence="12" key="1">
    <citation type="journal article" date="2020" name="mSystems">
        <title>Genome- and Community-Level Interaction Insights into Carbon Utilization and Element Cycling Functions of Hydrothermarchaeota in Hydrothermal Sediment.</title>
        <authorList>
            <person name="Zhou Z."/>
            <person name="Liu Y."/>
            <person name="Xu W."/>
            <person name="Pan J."/>
            <person name="Luo Z.H."/>
            <person name="Li M."/>
        </authorList>
    </citation>
    <scope>NUCLEOTIDE SEQUENCE [LARGE SCALE GENOMIC DNA]</scope>
    <source>
        <strain evidence="12">SpSt-855</strain>
    </source>
</reference>
<dbReference type="PANTHER" id="PTHR10110">
    <property type="entry name" value="SODIUM/HYDROGEN EXCHANGER"/>
    <property type="match status" value="1"/>
</dbReference>
<feature type="transmembrane region" description="Helical" evidence="10">
    <location>
        <begin position="275"/>
        <end position="299"/>
    </location>
</feature>
<sequence length="538" mass="58840">MFGTGIHETEITLLLLTAMVALLAALAQRLRIPYPIVLLLGGLTLSFVPGIPKVYLDPSFVFLVILPPLLFASTNSIGWSELRNNAAQILMLGLGLVAFTVVGVATCMHFIVHGFDWRSGAVLGAVVSTTDTIAVASIAKRVGLPQGILQVIEGESLINDAMGLLALQFTSALVVSGTIPTIPEGIGKFLWLIVAGIGAGLLTAWPIAHFERRIRYTALQLMVSIATPFMAYLLGESLGGSGVLATVTCGLYFGRMRSKTFSSQTRLEGQAVWNTIDFSLNGLVFILIGLQLPTILAGMSDRDWGEKLGHAALVCALVIGLRFIWVFAGARVALALRNRLFRGQVSYISPRILTVVSWSGMRGVLTLAAALSLPSLTAAGHPFPHRQAIIFFAYAVILVTLLGHGLTLPQVIRKLNVCESPEVQQEAQNARAAVVRAALSRLQELRARDEKSRNDGVAYDLMERFYRDRLRTLVPGEKSEDQRSEQRRQQNMQQIAYSLRQAERAELMHLRATGQIRETTLREVERELDLLDVHWGNA</sequence>
<evidence type="ECO:0000256" key="10">
    <source>
        <dbReference type="RuleBase" id="RU366002"/>
    </source>
</evidence>
<evidence type="ECO:0000256" key="9">
    <source>
        <dbReference type="ARBA" id="ARBA00023201"/>
    </source>
</evidence>
<feature type="transmembrane region" description="Helical" evidence="10">
    <location>
        <begin position="388"/>
        <end position="406"/>
    </location>
</feature>
<feature type="transmembrane region" description="Helical" evidence="10">
    <location>
        <begin position="89"/>
        <end position="112"/>
    </location>
</feature>
<dbReference type="InterPro" id="IPR004705">
    <property type="entry name" value="Cation/H_exchanger_CPA1_bac"/>
</dbReference>
<feature type="transmembrane region" description="Helical" evidence="10">
    <location>
        <begin position="229"/>
        <end position="254"/>
    </location>
</feature>
<feature type="transmembrane region" description="Helical" evidence="10">
    <location>
        <begin position="355"/>
        <end position="376"/>
    </location>
</feature>
<feature type="transmembrane region" description="Helical" evidence="10">
    <location>
        <begin position="58"/>
        <end position="77"/>
    </location>
</feature>
<evidence type="ECO:0000256" key="8">
    <source>
        <dbReference type="ARBA" id="ARBA00023136"/>
    </source>
</evidence>
<dbReference type="GO" id="GO:0005886">
    <property type="term" value="C:plasma membrane"/>
    <property type="evidence" value="ECO:0007669"/>
    <property type="project" value="UniProtKB-SubCell"/>
</dbReference>
<dbReference type="PANTHER" id="PTHR10110:SF86">
    <property type="entry name" value="SODIUM_HYDROGEN EXCHANGER 7"/>
    <property type="match status" value="1"/>
</dbReference>
<comment type="similarity">
    <text evidence="10">Belongs to the monovalent cation:proton antiporter 1 (CPA1) transporter (TC 2.A.36) family.</text>
</comment>
<dbReference type="GO" id="GO:0098719">
    <property type="term" value="P:sodium ion import across plasma membrane"/>
    <property type="evidence" value="ECO:0007669"/>
    <property type="project" value="TreeGrafter"/>
</dbReference>